<name>A0AB39P5D7_9ACTN</name>
<dbReference type="InterPro" id="IPR036689">
    <property type="entry name" value="ESAT-6-like_sf"/>
</dbReference>
<protein>
    <recommendedName>
        <fullName evidence="1">ESAT-6-like protein</fullName>
    </recommendedName>
</protein>
<sequence length="100" mass="10955">MANGYDKDLSLKYGALDAITTEIGELAKQFEENLKALEADVEKIADGWGGEAHEAFTRQHKEWDTHANGIHQALIAIGHKIHEAGGDYRGGDLKGASYFQ</sequence>
<dbReference type="RefSeq" id="WP_369232903.1">
    <property type="nucleotide sequence ID" value="NZ_CP163435.1"/>
</dbReference>
<dbReference type="NCBIfam" id="TIGR03930">
    <property type="entry name" value="WXG100_ESAT6"/>
    <property type="match status" value="1"/>
</dbReference>
<reference evidence="2" key="1">
    <citation type="submission" date="2024-07" db="EMBL/GenBank/DDBJ databases">
        <authorList>
            <person name="Yu S.T."/>
        </authorList>
    </citation>
    <scope>NUCLEOTIDE SEQUENCE</scope>
    <source>
        <strain evidence="2">R21</strain>
    </source>
</reference>
<gene>
    <name evidence="2" type="ORF">AB5J56_13225</name>
</gene>
<dbReference type="Pfam" id="PF06013">
    <property type="entry name" value="WXG100"/>
    <property type="match status" value="1"/>
</dbReference>
<dbReference type="EMBL" id="CP163435">
    <property type="protein sequence ID" value="XDQ25589.1"/>
    <property type="molecule type" value="Genomic_DNA"/>
</dbReference>
<dbReference type="SUPFAM" id="SSF140453">
    <property type="entry name" value="EsxAB dimer-like"/>
    <property type="match status" value="1"/>
</dbReference>
<evidence type="ECO:0000313" key="2">
    <source>
        <dbReference type="EMBL" id="XDQ25589.1"/>
    </source>
</evidence>
<organism evidence="2">
    <name type="scientific">Streptomyces sp. R21</name>
    <dbReference type="NCBI Taxonomy" id="3238627"/>
    <lineage>
        <taxon>Bacteria</taxon>
        <taxon>Bacillati</taxon>
        <taxon>Actinomycetota</taxon>
        <taxon>Actinomycetes</taxon>
        <taxon>Kitasatosporales</taxon>
        <taxon>Streptomycetaceae</taxon>
        <taxon>Streptomyces</taxon>
    </lineage>
</organism>
<accession>A0AB39P5D7</accession>
<dbReference type="InterPro" id="IPR010310">
    <property type="entry name" value="T7SS_ESAT-6-like"/>
</dbReference>
<dbReference type="Gene3D" id="1.10.287.1060">
    <property type="entry name" value="ESAT-6-like"/>
    <property type="match status" value="1"/>
</dbReference>
<proteinExistence type="inferred from homology"/>
<evidence type="ECO:0000256" key="1">
    <source>
        <dbReference type="RuleBase" id="RU362001"/>
    </source>
</evidence>
<dbReference type="AlphaFoldDB" id="A0AB39P5D7"/>
<comment type="similarity">
    <text evidence="1">Belongs to the WXG100 family.</text>
</comment>